<evidence type="ECO:0000256" key="1">
    <source>
        <dbReference type="SAM" id="MobiDB-lite"/>
    </source>
</evidence>
<feature type="region of interest" description="Disordered" evidence="1">
    <location>
        <begin position="103"/>
        <end position="130"/>
    </location>
</feature>
<accession>A0A8K0DPU0</accession>
<reference evidence="2" key="1">
    <citation type="submission" date="2020-03" db="EMBL/GenBank/DDBJ databases">
        <title>A high-quality chromosome-level genome assembly of a woody plant with both climbing and erect habits, Rhamnella rubrinervis.</title>
        <authorList>
            <person name="Lu Z."/>
            <person name="Yang Y."/>
            <person name="Zhu X."/>
            <person name="Sun Y."/>
        </authorList>
    </citation>
    <scope>NUCLEOTIDE SEQUENCE</scope>
    <source>
        <strain evidence="2">BYM</strain>
        <tissue evidence="2">Leaf</tissue>
    </source>
</reference>
<sequence>MLIPRVEMTLLPQDGYSLRLEILCYLPELGIMEPAQRQQPAISAERSDVASQVDSDDKVNSTIIPTRAQVVISPPLVSQHVSLIQTLPSRELSDNHLKRQAHLRSPAWTPHHTSTIPPRAFLLEPSHSHP</sequence>
<organism evidence="2 3">
    <name type="scientific">Rhamnella rubrinervis</name>
    <dbReference type="NCBI Taxonomy" id="2594499"/>
    <lineage>
        <taxon>Eukaryota</taxon>
        <taxon>Viridiplantae</taxon>
        <taxon>Streptophyta</taxon>
        <taxon>Embryophyta</taxon>
        <taxon>Tracheophyta</taxon>
        <taxon>Spermatophyta</taxon>
        <taxon>Magnoliopsida</taxon>
        <taxon>eudicotyledons</taxon>
        <taxon>Gunneridae</taxon>
        <taxon>Pentapetalae</taxon>
        <taxon>rosids</taxon>
        <taxon>fabids</taxon>
        <taxon>Rosales</taxon>
        <taxon>Rhamnaceae</taxon>
        <taxon>rhamnoid group</taxon>
        <taxon>Rhamneae</taxon>
        <taxon>Rhamnella</taxon>
    </lineage>
</organism>
<comment type="caution">
    <text evidence="2">The sequence shown here is derived from an EMBL/GenBank/DDBJ whole genome shotgun (WGS) entry which is preliminary data.</text>
</comment>
<name>A0A8K0DPU0_9ROSA</name>
<dbReference type="AlphaFoldDB" id="A0A8K0DPU0"/>
<feature type="region of interest" description="Disordered" evidence="1">
    <location>
        <begin position="37"/>
        <end position="57"/>
    </location>
</feature>
<keyword evidence="3" id="KW-1185">Reference proteome</keyword>
<evidence type="ECO:0000313" key="2">
    <source>
        <dbReference type="EMBL" id="KAF3431973.1"/>
    </source>
</evidence>
<proteinExistence type="predicted"/>
<dbReference type="Proteomes" id="UP000796880">
    <property type="component" value="Unassembled WGS sequence"/>
</dbReference>
<evidence type="ECO:0000313" key="3">
    <source>
        <dbReference type="Proteomes" id="UP000796880"/>
    </source>
</evidence>
<dbReference type="EMBL" id="VOIH02000012">
    <property type="protein sequence ID" value="KAF3431973.1"/>
    <property type="molecule type" value="Genomic_DNA"/>
</dbReference>
<gene>
    <name evidence="2" type="ORF">FNV43_RR26709</name>
</gene>
<protein>
    <submittedName>
        <fullName evidence="2">Uncharacterized protein</fullName>
    </submittedName>
</protein>